<dbReference type="RefSeq" id="WP_188882212.1">
    <property type="nucleotide sequence ID" value="NZ_BMOY01000021.1"/>
</dbReference>
<keyword evidence="1" id="KW-1133">Transmembrane helix</keyword>
<accession>A0A917KCW2</accession>
<keyword evidence="1" id="KW-0472">Membrane</keyword>
<proteinExistence type="predicted"/>
<feature type="transmembrane region" description="Helical" evidence="1">
    <location>
        <begin position="43"/>
        <end position="61"/>
    </location>
</feature>
<feature type="transmembrane region" description="Helical" evidence="1">
    <location>
        <begin position="67"/>
        <end position="88"/>
    </location>
</feature>
<gene>
    <name evidence="2" type="ORF">GCM10010885_15350</name>
</gene>
<name>A0A917KCW2_9BACL</name>
<reference evidence="2" key="2">
    <citation type="submission" date="2020-09" db="EMBL/GenBank/DDBJ databases">
        <authorList>
            <person name="Sun Q."/>
            <person name="Ohkuma M."/>
        </authorList>
    </citation>
    <scope>NUCLEOTIDE SEQUENCE</scope>
    <source>
        <strain evidence="2">JCM 18487</strain>
    </source>
</reference>
<reference evidence="2" key="1">
    <citation type="journal article" date="2014" name="Int. J. Syst. Evol. Microbiol.">
        <title>Complete genome sequence of Corynebacterium casei LMG S-19264T (=DSM 44701T), isolated from a smear-ripened cheese.</title>
        <authorList>
            <consortium name="US DOE Joint Genome Institute (JGI-PGF)"/>
            <person name="Walter F."/>
            <person name="Albersmeier A."/>
            <person name="Kalinowski J."/>
            <person name="Ruckert C."/>
        </authorList>
    </citation>
    <scope>NUCLEOTIDE SEQUENCE</scope>
    <source>
        <strain evidence="2">JCM 18487</strain>
    </source>
</reference>
<sequence length="102" mass="10955">MHAPTLTVANLLRWAAFAAVVIIAGVCVALQRRALHPVAFGRSMFISATAVLMGLMVGMSPGIPATVVSLGLLGLGFGFLLFMGWVSLRHLQQRKRNPEARE</sequence>
<evidence type="ECO:0000256" key="1">
    <source>
        <dbReference type="SAM" id="Phobius"/>
    </source>
</evidence>
<feature type="transmembrane region" description="Helical" evidence="1">
    <location>
        <begin position="12"/>
        <end position="31"/>
    </location>
</feature>
<comment type="caution">
    <text evidence="2">The sequence shown here is derived from an EMBL/GenBank/DDBJ whole genome shotgun (WGS) entry which is preliminary data.</text>
</comment>
<organism evidence="2 3">
    <name type="scientific">Alicyclobacillus cellulosilyticus</name>
    <dbReference type="NCBI Taxonomy" id="1003997"/>
    <lineage>
        <taxon>Bacteria</taxon>
        <taxon>Bacillati</taxon>
        <taxon>Bacillota</taxon>
        <taxon>Bacilli</taxon>
        <taxon>Bacillales</taxon>
        <taxon>Alicyclobacillaceae</taxon>
        <taxon>Alicyclobacillus</taxon>
    </lineage>
</organism>
<dbReference type="AlphaFoldDB" id="A0A917KCW2"/>
<keyword evidence="3" id="KW-1185">Reference proteome</keyword>
<evidence type="ECO:0000313" key="2">
    <source>
        <dbReference type="EMBL" id="GGJ07123.1"/>
    </source>
</evidence>
<keyword evidence="1" id="KW-0812">Transmembrane</keyword>
<protein>
    <submittedName>
        <fullName evidence="2">Uncharacterized protein</fullName>
    </submittedName>
</protein>
<dbReference type="Proteomes" id="UP000637695">
    <property type="component" value="Unassembled WGS sequence"/>
</dbReference>
<dbReference type="EMBL" id="BMOY01000021">
    <property type="protein sequence ID" value="GGJ07123.1"/>
    <property type="molecule type" value="Genomic_DNA"/>
</dbReference>
<evidence type="ECO:0000313" key="3">
    <source>
        <dbReference type="Proteomes" id="UP000637695"/>
    </source>
</evidence>